<reference evidence="3" key="1">
    <citation type="submission" date="2014-09" db="EMBL/GenBank/DDBJ databases">
        <authorList>
            <person name="Mudge J."/>
            <person name="Ramaraj T."/>
            <person name="Lindquist I.E."/>
            <person name="Bharti A.K."/>
            <person name="Sundararajan A."/>
            <person name="Cameron C.T."/>
            <person name="Woodward J.E."/>
            <person name="May G.D."/>
            <person name="Brubaker C."/>
            <person name="Broadhvest J."/>
            <person name="Wilkins T.A."/>
        </authorList>
    </citation>
    <scope>NUCLEOTIDE SEQUENCE</scope>
    <source>
        <strain evidence="3">cv. AKA8401</strain>
    </source>
</reference>
<feature type="domain" description="R13L1/DRL21-like LRR repeat region" evidence="1">
    <location>
        <begin position="30"/>
        <end position="152"/>
    </location>
</feature>
<dbReference type="Proteomes" id="UP000032142">
    <property type="component" value="Unassembled WGS sequence"/>
</dbReference>
<accession>A0A0B0NQ30</accession>
<organism evidence="2 3">
    <name type="scientific">Gossypium arboreum</name>
    <name type="common">Tree cotton</name>
    <name type="synonym">Gossypium nanking</name>
    <dbReference type="NCBI Taxonomy" id="29729"/>
    <lineage>
        <taxon>Eukaryota</taxon>
        <taxon>Viridiplantae</taxon>
        <taxon>Streptophyta</taxon>
        <taxon>Embryophyta</taxon>
        <taxon>Tracheophyta</taxon>
        <taxon>Spermatophyta</taxon>
        <taxon>Magnoliopsida</taxon>
        <taxon>eudicotyledons</taxon>
        <taxon>Gunneridae</taxon>
        <taxon>Pentapetalae</taxon>
        <taxon>rosids</taxon>
        <taxon>malvids</taxon>
        <taxon>Malvales</taxon>
        <taxon>Malvaceae</taxon>
        <taxon>Malvoideae</taxon>
        <taxon>Gossypium</taxon>
    </lineage>
</organism>
<dbReference type="PANTHER" id="PTHR47186:SF13">
    <property type="entry name" value="DISEASE RESISTANCE PROTEIN RGA3"/>
    <property type="match status" value="1"/>
</dbReference>
<dbReference type="InterPro" id="IPR032675">
    <property type="entry name" value="LRR_dom_sf"/>
</dbReference>
<name>A0A0B0NQ30_GOSAR</name>
<dbReference type="SUPFAM" id="SSF52058">
    <property type="entry name" value="L domain-like"/>
    <property type="match status" value="1"/>
</dbReference>
<dbReference type="Gene3D" id="3.80.10.10">
    <property type="entry name" value="Ribonuclease Inhibitor"/>
    <property type="match status" value="1"/>
</dbReference>
<dbReference type="InterPro" id="IPR056789">
    <property type="entry name" value="LRR_R13L1-DRL21"/>
</dbReference>
<evidence type="ECO:0000313" key="3">
    <source>
        <dbReference type="Proteomes" id="UP000032142"/>
    </source>
</evidence>
<dbReference type="PANTHER" id="PTHR47186">
    <property type="entry name" value="LEUCINE-RICH REPEAT-CONTAINING PROTEIN 57"/>
    <property type="match status" value="1"/>
</dbReference>
<evidence type="ECO:0000313" key="2">
    <source>
        <dbReference type="EMBL" id="KHG16658.1"/>
    </source>
</evidence>
<sequence>MPRGIGKLTSLEELSMFVVDRDGSHDGADLSELSGLNNLRGQLRIKNLRFVKNAKEKFKTPILKGKQHLRSLTLEWNGDNDDDDNKLLEDLQPHPNLKELCIDGWGGDAKFPSWLSLLTNLVHIYIWGPNKFKYLPSVAQLPCLQDLTIRDCYELEYMDDNSPKGSQGEPESFFPSLKCLDLENCRNMKSWWRTTKPIDNDSNEDDPTVMGTSTMAFPCLSTLWIKNCPLTSMPLYPLVDDDLRLVNSSSRPFKQTIKMKMNAKTPSCSTSSLPLSKLKSFHVKNMEDMDTPMLDEYMQHLTSLETLTIDGCTKVDLEGMQWEPLKNLSYLEINNIPKLHSSSADLSMAFYSSSISSAEHSLHYKKQRP</sequence>
<proteinExistence type="predicted"/>
<gene>
    <name evidence="2" type="ORF">F383_04967</name>
</gene>
<evidence type="ECO:0000259" key="1">
    <source>
        <dbReference type="Pfam" id="PF25019"/>
    </source>
</evidence>
<keyword evidence="3" id="KW-1185">Reference proteome</keyword>
<dbReference type="AlphaFoldDB" id="A0A0B0NQ30"/>
<dbReference type="EMBL" id="KN406651">
    <property type="protein sequence ID" value="KHG16658.1"/>
    <property type="molecule type" value="Genomic_DNA"/>
</dbReference>
<protein>
    <submittedName>
        <fullName evidence="2">Putative disease resistance RGA3</fullName>
    </submittedName>
</protein>
<dbReference type="Pfam" id="PF25019">
    <property type="entry name" value="LRR_R13L1-DRL21"/>
    <property type="match status" value="1"/>
</dbReference>